<dbReference type="InterPro" id="IPR022140">
    <property type="entry name" value="Kinesin-like_KIF1-typ"/>
</dbReference>
<dbReference type="SUPFAM" id="SSF52540">
    <property type="entry name" value="P-loop containing nucleoside triphosphate hydrolases"/>
    <property type="match status" value="1"/>
</dbReference>
<dbReference type="GO" id="GO:0003777">
    <property type="term" value="F:microtubule motor activity"/>
    <property type="evidence" value="ECO:0007669"/>
    <property type="project" value="InterPro"/>
</dbReference>
<dbReference type="Pfam" id="PF00498">
    <property type="entry name" value="FHA"/>
    <property type="match status" value="1"/>
</dbReference>
<dbReference type="InterPro" id="IPR000253">
    <property type="entry name" value="FHA_dom"/>
</dbReference>
<keyword evidence="15" id="KW-1185">Reference proteome</keyword>
<accession>A0A8C5EDB2</accession>
<dbReference type="PROSITE" id="PS00845">
    <property type="entry name" value="CAP_GLY_1"/>
    <property type="match status" value="1"/>
</dbReference>
<evidence type="ECO:0000256" key="4">
    <source>
        <dbReference type="ARBA" id="ARBA00022741"/>
    </source>
</evidence>
<dbReference type="SMART" id="SM01052">
    <property type="entry name" value="CAP_GLY"/>
    <property type="match status" value="1"/>
</dbReference>
<feature type="region of interest" description="Disordered" evidence="11">
    <location>
        <begin position="500"/>
        <end position="530"/>
    </location>
</feature>
<name>A0A8C5EDB2_GOUWI</name>
<dbReference type="Pfam" id="PF01302">
    <property type="entry name" value="CAP_GLY"/>
    <property type="match status" value="1"/>
</dbReference>
<keyword evidence="7 9" id="KW-0505">Motor protein</keyword>
<evidence type="ECO:0000256" key="5">
    <source>
        <dbReference type="ARBA" id="ARBA00022840"/>
    </source>
</evidence>
<dbReference type="SMART" id="SM00129">
    <property type="entry name" value="KISc"/>
    <property type="match status" value="1"/>
</dbReference>
<dbReference type="GO" id="GO:0008017">
    <property type="term" value="F:microtubule binding"/>
    <property type="evidence" value="ECO:0007669"/>
    <property type="project" value="InterPro"/>
</dbReference>
<keyword evidence="3" id="KW-0493">Microtubule</keyword>
<dbReference type="SUPFAM" id="SSF49879">
    <property type="entry name" value="SMAD/FHA domain"/>
    <property type="match status" value="1"/>
</dbReference>
<dbReference type="Pfam" id="PF12423">
    <property type="entry name" value="KIF1B"/>
    <property type="match status" value="1"/>
</dbReference>
<dbReference type="Gene3D" id="2.30.30.190">
    <property type="entry name" value="CAP Gly-rich-like domain"/>
    <property type="match status" value="1"/>
</dbReference>
<dbReference type="PROSITE" id="PS00411">
    <property type="entry name" value="KINESIN_MOTOR_1"/>
    <property type="match status" value="1"/>
</dbReference>
<reference evidence="14" key="3">
    <citation type="submission" date="2025-09" db="UniProtKB">
        <authorList>
            <consortium name="Ensembl"/>
        </authorList>
    </citation>
    <scope>IDENTIFICATION</scope>
</reference>
<dbReference type="Gene3D" id="6.10.250.2520">
    <property type="match status" value="1"/>
</dbReference>
<evidence type="ECO:0000259" key="13">
    <source>
        <dbReference type="PROSITE" id="PS50245"/>
    </source>
</evidence>
<evidence type="ECO:0000256" key="9">
    <source>
        <dbReference type="PROSITE-ProRule" id="PRU00283"/>
    </source>
</evidence>
<feature type="coiled-coil region" evidence="10">
    <location>
        <begin position="317"/>
        <end position="359"/>
    </location>
</feature>
<reference evidence="14" key="2">
    <citation type="submission" date="2025-08" db="UniProtKB">
        <authorList>
            <consortium name="Ensembl"/>
        </authorList>
    </citation>
    <scope>IDENTIFICATION</scope>
</reference>
<comment type="subcellular location">
    <subcellularLocation>
        <location evidence="1">Cytoplasm</location>
        <location evidence="1">Cytoskeleton</location>
    </subcellularLocation>
</comment>
<feature type="compositionally biased region" description="Polar residues" evidence="11">
    <location>
        <begin position="1484"/>
        <end position="1498"/>
    </location>
</feature>
<dbReference type="Ensembl" id="ENSGWIT00000021124.1">
    <property type="protein sequence ID" value="ENSGWIP00000019193.1"/>
    <property type="gene ID" value="ENSGWIG00000001760.1"/>
</dbReference>
<evidence type="ECO:0000256" key="6">
    <source>
        <dbReference type="ARBA" id="ARBA00023054"/>
    </source>
</evidence>
<dbReference type="PROSITE" id="PS50067">
    <property type="entry name" value="KINESIN_MOTOR_2"/>
    <property type="match status" value="1"/>
</dbReference>
<evidence type="ECO:0000256" key="2">
    <source>
        <dbReference type="ARBA" id="ARBA00022490"/>
    </source>
</evidence>
<proteinExistence type="inferred from homology"/>
<feature type="region of interest" description="Disordered" evidence="11">
    <location>
        <begin position="1397"/>
        <end position="1450"/>
    </location>
</feature>
<dbReference type="PROSITE" id="PS50245">
    <property type="entry name" value="CAP_GLY_2"/>
    <property type="match status" value="1"/>
</dbReference>
<evidence type="ECO:0000259" key="12">
    <source>
        <dbReference type="PROSITE" id="PS50067"/>
    </source>
</evidence>
<keyword evidence="8" id="KW-0206">Cytoskeleton</keyword>
<dbReference type="FunFam" id="3.40.850.10:FF:000167">
    <property type="entry name" value="Uncharacterized protein"/>
    <property type="match status" value="1"/>
</dbReference>
<dbReference type="Gene3D" id="2.60.200.20">
    <property type="match status" value="1"/>
</dbReference>
<evidence type="ECO:0000313" key="15">
    <source>
        <dbReference type="Proteomes" id="UP000694680"/>
    </source>
</evidence>
<dbReference type="FunFam" id="2.60.200.20:FF:000002">
    <property type="entry name" value="Kinesin family member 13A"/>
    <property type="match status" value="1"/>
</dbReference>
<dbReference type="InterPro" id="IPR008984">
    <property type="entry name" value="SMAD_FHA_dom_sf"/>
</dbReference>
<feature type="domain" description="Kinesin motor" evidence="12">
    <location>
        <begin position="1"/>
        <end position="302"/>
    </location>
</feature>
<dbReference type="Pfam" id="PF00225">
    <property type="entry name" value="Kinesin"/>
    <property type="match status" value="1"/>
</dbReference>
<dbReference type="InterPro" id="IPR001752">
    <property type="entry name" value="Kinesin_motor_dom"/>
</dbReference>
<dbReference type="SUPFAM" id="SSF74924">
    <property type="entry name" value="Cap-Gly domain"/>
    <property type="match status" value="1"/>
</dbReference>
<evidence type="ECO:0000313" key="14">
    <source>
        <dbReference type="Ensembl" id="ENSGWIP00000019193.1"/>
    </source>
</evidence>
<feature type="binding site" evidence="9">
    <location>
        <begin position="73"/>
        <end position="80"/>
    </location>
    <ligand>
        <name>ATP</name>
        <dbReference type="ChEBI" id="CHEBI:30616"/>
    </ligand>
</feature>
<evidence type="ECO:0000256" key="10">
    <source>
        <dbReference type="SAM" id="Coils"/>
    </source>
</evidence>
<sequence length="1664" mass="186427">MIIFEKCKSFVVHCVQLFPSVFYQVFAYDYCFWSMDETDKENFAGQEVVFQCLGESLLHNAFQGYNACIFAYGQTGSGKSYTMMGSGDQPGLIPRLCSALFSRTQIEQREQESFTVEVSFMEIYNEKVRDLLDPKGGRQTLRVREHKVLGPYVDGLSRLAVACYKDIESLMSEGNKSRTVAATNMNEESSRSHAVSRLSLVDLAGSERAAKTGAAGERLKEGSNINKSLTTLGLVISALAEQGTAKNKTKFVPYRDSVLTWLLKDCLGGNSRTAMVATISPAADNYEETLSTLRYADRAKNIVNHAVVNEDPNARIIRELREEVEKLRVQLTQAESLKAPELKDRLEESEKLIQEMTITWEEKLRKTEEIAQERQKQLESLGISLQSSGIKVGDDKSFLVNLNADPALNELLVYYLKDHTKVGSADSQDIQLCGMGIQAEHCIIDITPEAGVMLNPYRNARTCVNGSSVTNALQLHHGDRILWGNNHFFRINLPKRRFRTTEDEEGEGGVMKSSGSSEQLDADGDTGSEVSSEVSFSYEFAQTEVMMKALGNNDPMQAVLQSLERQHEEEKRSALERQRQMYEQELQQLRKKLNPDRLHSTSAQSRLKQWSEDREAVLVRSLRRLRDQIVRANTLVQEACFIAEELERHTEYRVTLQIPSDNLNANRKRDAVLSEPAIQVRRRCRGKQIWSLEKMENRLVDMRELYQEWQDYHMHHQDNPVMRSYFRRADPFFDEQENHSLIGVANVFLSCLFYDVKLQYAVPIINQKGEVAGRLHVEVVRVGGGIEDNIAGGEEYDNGQDTELQDRKLVCMIKILQATGLPQYLSNFVFCQYSFWDQPEPIIVAPEVDPSSSSPTTKDPHCMVVFDSCRELAVSVSEDFIEYLTEGAVAIEVYGHRQADAGRNPALWDLSIIQAKTRTLRDRWSEVTRRLELWIQILEINENGDFVPVEVVPAKDIRTGGIFQLRQGQSRRIQVEVHSVQDSGTMPLISEIVLAVSVGCVEITNTTQNVEGDEMDSYQERDLECLRGQWLAALTKRQEYLDQHLQSLVSKTEKTEDDMEREAQLLEWRLTLTEERNAVMVPSAGSGIPGAPAEWVPLPGMETHIPVLFLNLKPDDLSSQDQFAVAEAGGWEATLTGEDEDDFFDLQIVKHYDGEVKAEASWDSTVHECPQLSRGGLWPEQRVYLTVRVVVQLSHPADMQLVLRKRICVNVNPGRQGFAHNFLRRMSTRSTIPGCGVTFEVVSNIPGDAPGSEDREMLAHLAANAPNSQSAEDDAAIEKYLRSVLSLENILTLDRLRQVCAACCRVNVRSVTLPVSFSLCFYFCHILDPLSTFSCDCFTTFSTSRTSSGFLASLSSLLLFSHPPPPGRSGLAASYFSVKALVPQMPKLLKSLFPARDDKKELRPSPQNQQTPVLRSAPKDRRAELPEVPPLPVHDPHDITPLSPLSQSSSGYFSASVSTVTLSDVLQPSTSSSSLLAAETSQLQPTPTDNSNIVTSPPQCGAKLTPPTSNTSANHNNIQRETSCPQQRLIDSGGEGFERLEILVDEEERSPKELPDWLTEGACVTVGSNKAGTVRYIGTTRFAEGLWVGVELDTAVGKNDGSVGGQRYFTCKPGYGVLVRPDRLTRRERSSRRTTTTELSHHVPVLRAEGVVTRRGENRKSWSS</sequence>
<gene>
    <name evidence="14" type="primary">kif13ba</name>
</gene>
<keyword evidence="5 9" id="KW-0067">ATP-binding</keyword>
<comment type="similarity">
    <text evidence="9">Belongs to the TRAFAC class myosin-kinesin ATPase superfamily. Kinesin family.</text>
</comment>
<keyword evidence="2" id="KW-0963">Cytoplasm</keyword>
<keyword evidence="6 10" id="KW-0175">Coiled coil</keyword>
<feature type="domain" description="CAP-Gly" evidence="13">
    <location>
        <begin position="1578"/>
        <end position="1620"/>
    </location>
</feature>
<dbReference type="GO" id="GO:0005524">
    <property type="term" value="F:ATP binding"/>
    <property type="evidence" value="ECO:0007669"/>
    <property type="project" value="UniProtKB-UniRule"/>
</dbReference>
<reference evidence="14" key="1">
    <citation type="submission" date="2020-06" db="EMBL/GenBank/DDBJ databases">
        <authorList>
            <consortium name="Wellcome Sanger Institute Data Sharing"/>
        </authorList>
    </citation>
    <scope>NUCLEOTIDE SEQUENCE [LARGE SCALE GENOMIC DNA]</scope>
</reference>
<dbReference type="GO" id="GO:0007018">
    <property type="term" value="P:microtubule-based movement"/>
    <property type="evidence" value="ECO:0007669"/>
    <property type="project" value="InterPro"/>
</dbReference>
<dbReference type="InterPro" id="IPR022164">
    <property type="entry name" value="Kinesin-like"/>
</dbReference>
<dbReference type="PANTHER" id="PTHR47117">
    <property type="entry name" value="STAR-RELATED LIPID TRANSFER PROTEIN 9"/>
    <property type="match status" value="1"/>
</dbReference>
<evidence type="ECO:0000256" key="1">
    <source>
        <dbReference type="ARBA" id="ARBA00004245"/>
    </source>
</evidence>
<dbReference type="InterPro" id="IPR036961">
    <property type="entry name" value="Kinesin_motor_dom_sf"/>
</dbReference>
<feature type="region of interest" description="Disordered" evidence="11">
    <location>
        <begin position="1476"/>
        <end position="1531"/>
    </location>
</feature>
<organism evidence="14 15">
    <name type="scientific">Gouania willdenowi</name>
    <name type="common">Blunt-snouted clingfish</name>
    <name type="synonym">Lepadogaster willdenowi</name>
    <dbReference type="NCBI Taxonomy" id="441366"/>
    <lineage>
        <taxon>Eukaryota</taxon>
        <taxon>Metazoa</taxon>
        <taxon>Chordata</taxon>
        <taxon>Craniata</taxon>
        <taxon>Vertebrata</taxon>
        <taxon>Euteleostomi</taxon>
        <taxon>Actinopterygii</taxon>
        <taxon>Neopterygii</taxon>
        <taxon>Teleostei</taxon>
        <taxon>Neoteleostei</taxon>
        <taxon>Acanthomorphata</taxon>
        <taxon>Ovalentaria</taxon>
        <taxon>Blenniimorphae</taxon>
        <taxon>Blenniiformes</taxon>
        <taxon>Gobiesocoidei</taxon>
        <taxon>Gobiesocidae</taxon>
        <taxon>Gobiesocinae</taxon>
        <taxon>Gouania</taxon>
    </lineage>
</organism>
<dbReference type="InterPro" id="IPR019821">
    <property type="entry name" value="Kinesin_motor_CS"/>
</dbReference>
<dbReference type="InterPro" id="IPR000938">
    <property type="entry name" value="CAP-Gly_domain"/>
</dbReference>
<keyword evidence="4 9" id="KW-0547">Nucleotide-binding</keyword>
<protein>
    <submittedName>
        <fullName evidence="14">Kinesin-like protein KIF13B</fullName>
    </submittedName>
</protein>
<dbReference type="GO" id="GO:0005874">
    <property type="term" value="C:microtubule"/>
    <property type="evidence" value="ECO:0007669"/>
    <property type="project" value="UniProtKB-KW"/>
</dbReference>
<evidence type="ECO:0000256" key="7">
    <source>
        <dbReference type="ARBA" id="ARBA00023175"/>
    </source>
</evidence>
<evidence type="ECO:0000256" key="8">
    <source>
        <dbReference type="ARBA" id="ARBA00023212"/>
    </source>
</evidence>
<dbReference type="Pfam" id="PF12473">
    <property type="entry name" value="DUF3694"/>
    <property type="match status" value="1"/>
</dbReference>
<feature type="coiled-coil region" evidence="10">
    <location>
        <begin position="560"/>
        <end position="592"/>
    </location>
</feature>
<dbReference type="Pfam" id="PF16183">
    <property type="entry name" value="Kinesin_assoc"/>
    <property type="match status" value="1"/>
</dbReference>
<dbReference type="InterPro" id="IPR032405">
    <property type="entry name" value="Kinesin_assoc"/>
</dbReference>
<dbReference type="Proteomes" id="UP000694680">
    <property type="component" value="Chromosome 3"/>
</dbReference>
<dbReference type="InterPro" id="IPR036859">
    <property type="entry name" value="CAP-Gly_dom_sf"/>
</dbReference>
<dbReference type="InterPro" id="IPR027417">
    <property type="entry name" value="P-loop_NTPase"/>
</dbReference>
<dbReference type="Gene3D" id="3.40.850.10">
    <property type="entry name" value="Kinesin motor domain"/>
    <property type="match status" value="1"/>
</dbReference>
<dbReference type="PRINTS" id="PR00380">
    <property type="entry name" value="KINESINHEAVY"/>
</dbReference>
<evidence type="ECO:0000256" key="11">
    <source>
        <dbReference type="SAM" id="MobiDB-lite"/>
    </source>
</evidence>
<feature type="compositionally biased region" description="Polar residues" evidence="11">
    <location>
        <begin position="1506"/>
        <end position="1526"/>
    </location>
</feature>
<evidence type="ECO:0000256" key="3">
    <source>
        <dbReference type="ARBA" id="ARBA00022701"/>
    </source>
</evidence>